<evidence type="ECO:0000313" key="2">
    <source>
        <dbReference type="Proteomes" id="UP000285530"/>
    </source>
</evidence>
<sequence>MTAKPLPVAPLPFKRLLSRAQAAYYIDMGTSKFDQLVTDGRMPKPLRIDSRLVWDVRQLDSAIDALHDADSELNSWSDL</sequence>
<dbReference type="OrthoDB" id="7220345at2"/>
<accession>A0A419A2D0</accession>
<reference evidence="1 2" key="1">
    <citation type="submission" date="2018-09" db="EMBL/GenBank/DDBJ databases">
        <title>Paracoccus onubensis nov. sp. a moderate halophilic bacterium isolated from Gruta de las Maravillas (Aracena, Spain).</title>
        <authorList>
            <person name="Jurado V."/>
            <person name="Gutierrez-Patricio S."/>
            <person name="Gonzalez-Pimentel J.L."/>
            <person name="Laiz L."/>
            <person name="Saiz-Jimenez C."/>
        </authorList>
    </citation>
    <scope>NUCLEOTIDE SEQUENCE [LARGE SCALE GENOMIC DNA]</scope>
    <source>
        <strain evidence="1 2">DSM 19484</strain>
    </source>
</reference>
<protein>
    <submittedName>
        <fullName evidence="1">Uncharacterized protein</fullName>
    </submittedName>
</protein>
<gene>
    <name evidence="1" type="ORF">D3P06_01490</name>
</gene>
<organism evidence="1 2">
    <name type="scientific">Paracoccus aestuarii</name>
    <dbReference type="NCBI Taxonomy" id="453842"/>
    <lineage>
        <taxon>Bacteria</taxon>
        <taxon>Pseudomonadati</taxon>
        <taxon>Pseudomonadota</taxon>
        <taxon>Alphaproteobacteria</taxon>
        <taxon>Rhodobacterales</taxon>
        <taxon>Paracoccaceae</taxon>
        <taxon>Paracoccus</taxon>
    </lineage>
</organism>
<dbReference type="Proteomes" id="UP000285530">
    <property type="component" value="Unassembled WGS sequence"/>
</dbReference>
<name>A0A419A2D0_9RHOB</name>
<dbReference type="AlphaFoldDB" id="A0A419A2D0"/>
<comment type="caution">
    <text evidence="1">The sequence shown here is derived from an EMBL/GenBank/DDBJ whole genome shotgun (WGS) entry which is preliminary data.</text>
</comment>
<evidence type="ECO:0000313" key="1">
    <source>
        <dbReference type="EMBL" id="RJL07150.1"/>
    </source>
</evidence>
<dbReference type="RefSeq" id="WP_119884846.1">
    <property type="nucleotide sequence ID" value="NZ_CP067169.1"/>
</dbReference>
<dbReference type="EMBL" id="QZEV01000003">
    <property type="protein sequence ID" value="RJL07150.1"/>
    <property type="molecule type" value="Genomic_DNA"/>
</dbReference>
<keyword evidence="2" id="KW-1185">Reference proteome</keyword>
<proteinExistence type="predicted"/>